<dbReference type="PANTHER" id="PTHR30629:SF2">
    <property type="entry name" value="PROPHAGE INTEGRASE INTS-RELATED"/>
    <property type="match status" value="1"/>
</dbReference>
<keyword evidence="4" id="KW-0233">DNA recombination</keyword>
<dbReference type="GO" id="GO:0015074">
    <property type="term" value="P:DNA integration"/>
    <property type="evidence" value="ECO:0007669"/>
    <property type="project" value="UniProtKB-KW"/>
</dbReference>
<protein>
    <submittedName>
        <fullName evidence="8">Integrase arm-type DNA-binding domain-containing protein</fullName>
    </submittedName>
</protein>
<dbReference type="InterPro" id="IPR044068">
    <property type="entry name" value="CB"/>
</dbReference>
<dbReference type="CDD" id="cd00801">
    <property type="entry name" value="INT_P4_C"/>
    <property type="match status" value="1"/>
</dbReference>
<dbReference type="InterPro" id="IPR025166">
    <property type="entry name" value="Integrase_DNA_bind_dom"/>
</dbReference>
<dbReference type="InterPro" id="IPR038488">
    <property type="entry name" value="Integrase_DNA-bd_sf"/>
</dbReference>
<reference evidence="8" key="2">
    <citation type="submission" date="2023-04" db="EMBL/GenBank/DDBJ databases">
        <authorList>
            <person name="Beletskiy A.V."/>
            <person name="Mardanov A.V."/>
            <person name="Ravin N.V."/>
        </authorList>
    </citation>
    <scope>NUCLEOTIDE SEQUENCE</scope>
    <source>
        <strain evidence="8">GKL-02</strain>
    </source>
</reference>
<sequence length="400" mass="45012">MNDTAVKNAKPKDKEYKLSDGGGLYLLVKPNGSKLWRYKYKLEKEKVLALGSYQEISLKDARLLHEEARALWARGVDPSQHKQATKGAKRAESANTFQAIATEWLVKFTADQAPEHTDRQKRRLERHVFPWIGGRIIGEIEPPDILAVLRRIEAAGTLETAHRVKTIIGQVFRYAVATGRAVRDQTADLKGALPPAKGNHFAAITDPKEIGALLRAMAGYRGAIETCIALQLSAYLFTRPGELRQMEWAEIEGDVWTIPAEKMKAGRVHVVPLCKQALALLEEMRPLTGKRRYVFPSRTDTSKPMSANTVRSALVRLGYESDTMTAHGFRALASTRLYEMGFHSELIERQLAHTVGNEVRRAYDRSQHLDQRTAMMQQWADYLDSLRDGAQVIPIRRATS</sequence>
<evidence type="ECO:0000256" key="1">
    <source>
        <dbReference type="ARBA" id="ARBA00008857"/>
    </source>
</evidence>
<dbReference type="PROSITE" id="PS51898">
    <property type="entry name" value="TYR_RECOMBINASE"/>
    <property type="match status" value="1"/>
</dbReference>
<dbReference type="InterPro" id="IPR053876">
    <property type="entry name" value="Phage_int_M"/>
</dbReference>
<dbReference type="Gene3D" id="1.10.443.10">
    <property type="entry name" value="Intergrase catalytic core"/>
    <property type="match status" value="1"/>
</dbReference>
<comment type="similarity">
    <text evidence="1">Belongs to the 'phage' integrase family.</text>
</comment>
<keyword evidence="3 5" id="KW-0238">DNA-binding</keyword>
<feature type="domain" description="Core-binding (CB)" evidence="7">
    <location>
        <begin position="95"/>
        <end position="176"/>
    </location>
</feature>
<dbReference type="Gene3D" id="1.10.150.130">
    <property type="match status" value="1"/>
</dbReference>
<accession>A0AA95HDF0</accession>
<dbReference type="Pfam" id="PF00589">
    <property type="entry name" value="Phage_integrase"/>
    <property type="match status" value="1"/>
</dbReference>
<dbReference type="InterPro" id="IPR013762">
    <property type="entry name" value="Integrase-like_cat_sf"/>
</dbReference>
<dbReference type="Pfam" id="PF22022">
    <property type="entry name" value="Phage_int_M"/>
    <property type="match status" value="1"/>
</dbReference>
<feature type="domain" description="Tyr recombinase" evidence="6">
    <location>
        <begin position="200"/>
        <end position="376"/>
    </location>
</feature>
<dbReference type="PROSITE" id="PS51900">
    <property type="entry name" value="CB"/>
    <property type="match status" value="1"/>
</dbReference>
<dbReference type="SUPFAM" id="SSF56349">
    <property type="entry name" value="DNA breaking-rejoining enzymes"/>
    <property type="match status" value="1"/>
</dbReference>
<evidence type="ECO:0000313" key="8">
    <source>
        <dbReference type="EMBL" id="WGZ93054.1"/>
    </source>
</evidence>
<dbReference type="InterPro" id="IPR050808">
    <property type="entry name" value="Phage_Integrase"/>
</dbReference>
<dbReference type="InterPro" id="IPR010998">
    <property type="entry name" value="Integrase_recombinase_N"/>
</dbReference>
<dbReference type="InterPro" id="IPR011010">
    <property type="entry name" value="DNA_brk_join_enz"/>
</dbReference>
<evidence type="ECO:0000259" key="6">
    <source>
        <dbReference type="PROSITE" id="PS51898"/>
    </source>
</evidence>
<evidence type="ECO:0000256" key="5">
    <source>
        <dbReference type="PROSITE-ProRule" id="PRU01248"/>
    </source>
</evidence>
<proteinExistence type="inferred from homology"/>
<dbReference type="KEGG" id="tput:QJT81_14650"/>
<evidence type="ECO:0000259" key="7">
    <source>
        <dbReference type="PROSITE" id="PS51900"/>
    </source>
</evidence>
<evidence type="ECO:0000256" key="4">
    <source>
        <dbReference type="ARBA" id="ARBA00023172"/>
    </source>
</evidence>
<dbReference type="GO" id="GO:0003677">
    <property type="term" value="F:DNA binding"/>
    <property type="evidence" value="ECO:0007669"/>
    <property type="project" value="UniProtKB-UniRule"/>
</dbReference>
<dbReference type="PANTHER" id="PTHR30629">
    <property type="entry name" value="PROPHAGE INTEGRASE"/>
    <property type="match status" value="1"/>
</dbReference>
<name>A0AA95HDF0_9GAMM</name>
<organism evidence="8">
    <name type="scientific">Candidatus Thiothrix putei</name>
    <dbReference type="NCBI Taxonomy" id="3080811"/>
    <lineage>
        <taxon>Bacteria</taxon>
        <taxon>Pseudomonadati</taxon>
        <taxon>Pseudomonadota</taxon>
        <taxon>Gammaproteobacteria</taxon>
        <taxon>Thiotrichales</taxon>
        <taxon>Thiotrichaceae</taxon>
        <taxon>Thiothrix</taxon>
    </lineage>
</organism>
<dbReference type="InterPro" id="IPR002104">
    <property type="entry name" value="Integrase_catalytic"/>
</dbReference>
<evidence type="ECO:0000256" key="2">
    <source>
        <dbReference type="ARBA" id="ARBA00022908"/>
    </source>
</evidence>
<dbReference type="EMBL" id="CP124756">
    <property type="protein sequence ID" value="WGZ93054.1"/>
    <property type="molecule type" value="Genomic_DNA"/>
</dbReference>
<reference evidence="8" key="1">
    <citation type="journal article" date="2023" name="Int. J. Mol. Sci.">
        <title>Metagenomics Revealed a New Genus 'Candidatus Thiocaldithrix dubininis' gen. nov., sp. nov. and a New Species 'Candidatus Thiothrix putei' sp. nov. in the Family Thiotrichaceae, Some Members of Which Have Traits of Both Na+- and H+-Motive Energetics.</title>
        <authorList>
            <person name="Ravin N.V."/>
            <person name="Muntyan M.S."/>
            <person name="Smolyakov D.D."/>
            <person name="Rudenko T.S."/>
            <person name="Beletsky A.V."/>
            <person name="Mardanov A.V."/>
            <person name="Grabovich M.Y."/>
        </authorList>
    </citation>
    <scope>NUCLEOTIDE SEQUENCE</scope>
    <source>
        <strain evidence="8">GKL-02</strain>
    </source>
</reference>
<gene>
    <name evidence="8" type="ORF">QJT81_14650</name>
</gene>
<keyword evidence="2" id="KW-0229">DNA integration</keyword>
<dbReference type="AlphaFoldDB" id="A0AA95HDF0"/>
<dbReference type="GO" id="GO:0006310">
    <property type="term" value="P:DNA recombination"/>
    <property type="evidence" value="ECO:0007669"/>
    <property type="project" value="UniProtKB-KW"/>
</dbReference>
<dbReference type="Proteomes" id="UP001301326">
    <property type="component" value="Chromosome"/>
</dbReference>
<dbReference type="Pfam" id="PF13356">
    <property type="entry name" value="Arm-DNA-bind_3"/>
    <property type="match status" value="1"/>
</dbReference>
<evidence type="ECO:0000256" key="3">
    <source>
        <dbReference type="ARBA" id="ARBA00023125"/>
    </source>
</evidence>
<dbReference type="Gene3D" id="3.30.160.390">
    <property type="entry name" value="Integrase, DNA-binding domain"/>
    <property type="match status" value="1"/>
</dbReference>